<dbReference type="PANTHER" id="PTHR47966:SF51">
    <property type="entry name" value="BETA-SITE APP-CLEAVING ENZYME, ISOFORM A-RELATED"/>
    <property type="match status" value="1"/>
</dbReference>
<dbReference type="InterPro" id="IPR036291">
    <property type="entry name" value="NAD(P)-bd_dom_sf"/>
</dbReference>
<dbReference type="Proteomes" id="UP000011668">
    <property type="component" value="Unassembled WGS sequence"/>
</dbReference>
<dbReference type="GO" id="GO:0004190">
    <property type="term" value="F:aspartic-type endopeptidase activity"/>
    <property type="evidence" value="ECO:0007669"/>
    <property type="project" value="UniProtKB-KW"/>
</dbReference>
<dbReference type="SUPFAM" id="SSF50630">
    <property type="entry name" value="Acid proteases"/>
    <property type="match status" value="1"/>
</dbReference>
<keyword evidence="11 22" id="KW-0064">Aspartyl protease</keyword>
<dbReference type="GO" id="GO:0006508">
    <property type="term" value="P:proteolysis"/>
    <property type="evidence" value="ECO:0007669"/>
    <property type="project" value="UniProtKB-KW"/>
</dbReference>
<dbReference type="GO" id="GO:0008106">
    <property type="term" value="F:alcohol dehydrogenase (NADP+) activity"/>
    <property type="evidence" value="ECO:0007669"/>
    <property type="project" value="UniProtKB-EC"/>
</dbReference>
<dbReference type="FunFam" id="2.40.70.10:FF:000036">
    <property type="entry name" value="Vacuolar aspartic protease"/>
    <property type="match status" value="1"/>
</dbReference>
<dbReference type="InterPro" id="IPR013149">
    <property type="entry name" value="ADH-like_C"/>
</dbReference>
<comment type="subcellular location">
    <subcellularLocation>
        <location evidence="2">Vacuole</location>
    </subcellularLocation>
</comment>
<dbReference type="InterPro" id="IPR047109">
    <property type="entry name" value="CAD-like"/>
</dbReference>
<evidence type="ECO:0000256" key="4">
    <source>
        <dbReference type="ARBA" id="ARBA00008072"/>
    </source>
</evidence>
<dbReference type="SUPFAM" id="SSF50129">
    <property type="entry name" value="GroES-like"/>
    <property type="match status" value="1"/>
</dbReference>
<dbReference type="InterPro" id="IPR021109">
    <property type="entry name" value="Peptidase_aspartic_dom_sf"/>
</dbReference>
<dbReference type="OrthoDB" id="771136at2759"/>
<comment type="catalytic activity">
    <reaction evidence="19">
        <text>a primary alcohol + NADP(+) = an aldehyde + NADPH + H(+)</text>
        <dbReference type="Rhea" id="RHEA:15937"/>
        <dbReference type="ChEBI" id="CHEBI:15378"/>
        <dbReference type="ChEBI" id="CHEBI:15734"/>
        <dbReference type="ChEBI" id="CHEBI:17478"/>
        <dbReference type="ChEBI" id="CHEBI:57783"/>
        <dbReference type="ChEBI" id="CHEBI:58349"/>
        <dbReference type="EC" id="1.1.1.2"/>
    </reaction>
    <physiologicalReaction direction="left-to-right" evidence="19">
        <dbReference type="Rhea" id="RHEA:15938"/>
    </physiologicalReaction>
    <physiologicalReaction direction="right-to-left" evidence="19">
        <dbReference type="Rhea" id="RHEA:15939"/>
    </physiologicalReaction>
</comment>
<evidence type="ECO:0000256" key="2">
    <source>
        <dbReference type="ARBA" id="ARBA00004116"/>
    </source>
</evidence>
<dbReference type="PROSITE" id="PS51767">
    <property type="entry name" value="PEPTIDASE_A1"/>
    <property type="match status" value="1"/>
</dbReference>
<keyword evidence="9 23" id="KW-0479">Metal-binding</keyword>
<accession>L8X912</accession>
<dbReference type="InterPro" id="IPR013154">
    <property type="entry name" value="ADH-like_N"/>
</dbReference>
<evidence type="ECO:0000256" key="14">
    <source>
        <dbReference type="ARBA" id="ARBA00022857"/>
    </source>
</evidence>
<dbReference type="InterPro" id="IPR002328">
    <property type="entry name" value="ADH_Zn_CS"/>
</dbReference>
<feature type="active site" evidence="20">
    <location>
        <position position="149"/>
    </location>
</feature>
<evidence type="ECO:0000313" key="25">
    <source>
        <dbReference type="EMBL" id="ELU45582.1"/>
    </source>
</evidence>
<evidence type="ECO:0000256" key="3">
    <source>
        <dbReference type="ARBA" id="ARBA00007447"/>
    </source>
</evidence>
<dbReference type="Pfam" id="PF00026">
    <property type="entry name" value="Asp"/>
    <property type="match status" value="1"/>
</dbReference>
<dbReference type="AlphaFoldDB" id="L8X912"/>
<keyword evidence="6" id="KW-0597">Phosphoprotein</keyword>
<dbReference type="SUPFAM" id="SSF51735">
    <property type="entry name" value="NAD(P)-binding Rossmann-fold domains"/>
    <property type="match status" value="1"/>
</dbReference>
<keyword evidence="16 21" id="KW-1015">Disulfide bond</keyword>
<sequence>MVLPLFDPSLVAQLYAPRGPDTRHSPALFYSLRCSFPPPTAMISTVLCSLLIAGLAGATPVKRDPPGVHRMKLQKLAHPASFDPGLQAVALGQKYGAQTPLTTTEDLFTTQELRGEGGHNVPLHNYLNAQYYADITLGSPPQSFKVVLDTGSSNLWVPGKSCTSIACFLHAKYDSSASNTYKANGTEFAIQYGSGSLSGFMSQDTLTIGDIAVKHQDFAEATKEPGLAFAFGKFDGILGLAFPRISVNGAVPPVYNMIDQGLIKEPLFTFRVGSSEQDGGEAVFGGIDESHYKGKIHYVPVRRQAYWEVELSSVSLGEDTLELENTGAAIDTGTSLIALPTDIAEMINAQIGASRSWNGQYTVPCDKVPSLPDLTFQFGGKPYALGGSDYVLNVQGTCISAFTGLDINLPDGGSIWIVGDVFLRKYFTVYDIGRDAVGFVCSITQHHQSLHPEQHKYGVGTTAQLGIVRAFQSTTSGCTRRSLNELVCCRKRPTSRIVVGLAIEYSTQKSELADSPAFARTDDLIFLGMRRSPGTGCERTTWRPSSVTHLPVPSRLHLPLLYSFLHTFNTPAMSNSSLTFKGYGIHDTKQWVRQTHDFKVVDTKPKQWDEEDIDIAISHCGICGSDIHTITGGWGNIKGLPLVAGHEIVGTVVRVGSAAAEKTGIKIGDTVGVGARIGSCGQCRACKTDNENYCPKGLDTYNSFYPDGTLSQGGYGTAIRANHNFVFPVPKGLKPEYAASMMCAGLTMYSPLVRNGAGPGKKVGIIGLGGLGHFGVLFAKALGAEVYVFSHSSRKEQDAKALGADHFVVTSEKENMKPLRGTLDLIVSTIDVADPFPLRDYLKLLFVNGTFVNVGIPDAKLPQLAPIDIVANGCHLAGSLVGSKKEATEMLELAAEKNIRPWIEIFPMSQIKDAVEGMKAGKPKFRYVLKQDLE</sequence>
<dbReference type="CDD" id="cd05283">
    <property type="entry name" value="CAD1"/>
    <property type="match status" value="1"/>
</dbReference>
<keyword evidence="17" id="KW-0325">Glycoprotein</keyword>
<evidence type="ECO:0000313" key="26">
    <source>
        <dbReference type="Proteomes" id="UP000011668"/>
    </source>
</evidence>
<comment type="caution">
    <text evidence="25">The sequence shown here is derived from an EMBL/GenBank/DDBJ whole genome shotgun (WGS) entry which is preliminary data.</text>
</comment>
<dbReference type="GO" id="GO:0008270">
    <property type="term" value="F:zinc ion binding"/>
    <property type="evidence" value="ECO:0007669"/>
    <property type="project" value="InterPro"/>
</dbReference>
<dbReference type="InterPro" id="IPR001461">
    <property type="entry name" value="Aspartic_peptidase_A1"/>
</dbReference>
<keyword evidence="7" id="KW-0926">Vacuole</keyword>
<evidence type="ECO:0000256" key="1">
    <source>
        <dbReference type="ARBA" id="ARBA00001947"/>
    </source>
</evidence>
<dbReference type="InterPro" id="IPR001969">
    <property type="entry name" value="Aspartic_peptidase_AS"/>
</dbReference>
<reference evidence="25 26" key="1">
    <citation type="journal article" date="2013" name="Nat. Commun.">
        <title>The evolution and pathogenic mechanisms of the rice sheath blight pathogen.</title>
        <authorList>
            <person name="Zheng A."/>
            <person name="Lin R."/>
            <person name="Xu L."/>
            <person name="Qin P."/>
            <person name="Tang C."/>
            <person name="Ai P."/>
            <person name="Zhang D."/>
            <person name="Liu Y."/>
            <person name="Sun Z."/>
            <person name="Feng H."/>
            <person name="Wang Y."/>
            <person name="Chen Y."/>
            <person name="Liang X."/>
            <person name="Fu R."/>
            <person name="Li Q."/>
            <person name="Zhang J."/>
            <person name="Yu X."/>
            <person name="Xie Z."/>
            <person name="Ding L."/>
            <person name="Guan P."/>
            <person name="Tang J."/>
            <person name="Liang Y."/>
            <person name="Wang S."/>
            <person name="Deng Q."/>
            <person name="Li S."/>
            <person name="Zhu J."/>
            <person name="Wang L."/>
            <person name="Liu H."/>
            <person name="Li P."/>
        </authorList>
    </citation>
    <scope>NUCLEOTIDE SEQUENCE [LARGE SCALE GENOMIC DNA]</scope>
    <source>
        <strain evidence="26">AG-1 IA</strain>
    </source>
</reference>
<dbReference type="EMBL" id="AFRT01000064">
    <property type="protein sequence ID" value="ELU45582.1"/>
    <property type="molecule type" value="Genomic_DNA"/>
</dbReference>
<feature type="active site" evidence="20">
    <location>
        <position position="331"/>
    </location>
</feature>
<evidence type="ECO:0000256" key="20">
    <source>
        <dbReference type="PIRSR" id="PIRSR601461-1"/>
    </source>
</evidence>
<dbReference type="FunFam" id="2.40.70.10:FF:000002">
    <property type="entry name" value="Vacuolar aspartic proteinase"/>
    <property type="match status" value="1"/>
</dbReference>
<comment type="similarity">
    <text evidence="3 22">Belongs to the peptidase A1 family.</text>
</comment>
<gene>
    <name evidence="25" type="ORF">AG1IA_00397</name>
</gene>
<evidence type="ECO:0000256" key="15">
    <source>
        <dbReference type="ARBA" id="ARBA00023002"/>
    </source>
</evidence>
<evidence type="ECO:0000256" key="6">
    <source>
        <dbReference type="ARBA" id="ARBA00022553"/>
    </source>
</evidence>
<comment type="cofactor">
    <cofactor evidence="1 23">
        <name>Zn(2+)</name>
        <dbReference type="ChEBI" id="CHEBI:29105"/>
    </cofactor>
</comment>
<evidence type="ECO:0000259" key="24">
    <source>
        <dbReference type="PROSITE" id="PS51767"/>
    </source>
</evidence>
<feature type="domain" description="Peptidase A1" evidence="24">
    <location>
        <begin position="131"/>
        <end position="440"/>
    </location>
</feature>
<dbReference type="InterPro" id="IPR020843">
    <property type="entry name" value="ER"/>
</dbReference>
<keyword evidence="14" id="KW-0521">NADP</keyword>
<dbReference type="GO" id="GO:0005773">
    <property type="term" value="C:vacuole"/>
    <property type="evidence" value="ECO:0007669"/>
    <property type="project" value="UniProtKB-SubCell"/>
</dbReference>
<dbReference type="Gene3D" id="3.90.180.10">
    <property type="entry name" value="Medium-chain alcohol dehydrogenases, catalytic domain"/>
    <property type="match status" value="1"/>
</dbReference>
<keyword evidence="10" id="KW-0732">Signal</keyword>
<evidence type="ECO:0000256" key="18">
    <source>
        <dbReference type="ARBA" id="ARBA00024074"/>
    </source>
</evidence>
<keyword evidence="15" id="KW-0560">Oxidoreductase</keyword>
<evidence type="ECO:0000256" key="17">
    <source>
        <dbReference type="ARBA" id="ARBA00023180"/>
    </source>
</evidence>
<dbReference type="InterPro" id="IPR033121">
    <property type="entry name" value="PEPTIDASE_A1"/>
</dbReference>
<feature type="disulfide bond" evidence="21">
    <location>
        <begin position="365"/>
        <end position="398"/>
    </location>
</feature>
<evidence type="ECO:0000256" key="23">
    <source>
        <dbReference type="RuleBase" id="RU361277"/>
    </source>
</evidence>
<dbReference type="InterPro" id="IPR029752">
    <property type="entry name" value="D-isomer_DH_CS1"/>
</dbReference>
<keyword evidence="13 23" id="KW-0862">Zinc</keyword>
<organism evidence="25 26">
    <name type="scientific">Thanatephorus cucumeris (strain AG1-IA)</name>
    <name type="common">Rice sheath blight fungus</name>
    <name type="synonym">Rhizoctonia solani</name>
    <dbReference type="NCBI Taxonomy" id="983506"/>
    <lineage>
        <taxon>Eukaryota</taxon>
        <taxon>Fungi</taxon>
        <taxon>Dikarya</taxon>
        <taxon>Basidiomycota</taxon>
        <taxon>Agaricomycotina</taxon>
        <taxon>Agaricomycetes</taxon>
        <taxon>Cantharellales</taxon>
        <taxon>Ceratobasidiaceae</taxon>
        <taxon>Rhizoctonia</taxon>
        <taxon>Rhizoctonia solani AG-1</taxon>
    </lineage>
</organism>
<evidence type="ECO:0000256" key="19">
    <source>
        <dbReference type="ARBA" id="ARBA00050997"/>
    </source>
</evidence>
<evidence type="ECO:0000256" key="11">
    <source>
        <dbReference type="ARBA" id="ARBA00022750"/>
    </source>
</evidence>
<evidence type="ECO:0000256" key="13">
    <source>
        <dbReference type="ARBA" id="ARBA00022833"/>
    </source>
</evidence>
<evidence type="ECO:0000256" key="7">
    <source>
        <dbReference type="ARBA" id="ARBA00022554"/>
    </source>
</evidence>
<evidence type="ECO:0000256" key="16">
    <source>
        <dbReference type="ARBA" id="ARBA00023157"/>
    </source>
</evidence>
<dbReference type="PANTHER" id="PTHR47966">
    <property type="entry name" value="BETA-SITE APP-CLEAVING ENZYME, ISOFORM A-RELATED"/>
    <property type="match status" value="1"/>
</dbReference>
<name>L8X912_THACA</name>
<feature type="disulfide bond" evidence="21">
    <location>
        <begin position="162"/>
        <end position="167"/>
    </location>
</feature>
<dbReference type="SMART" id="SM00829">
    <property type="entry name" value="PKS_ER"/>
    <property type="match status" value="1"/>
</dbReference>
<dbReference type="Pfam" id="PF00107">
    <property type="entry name" value="ADH_zinc_N"/>
    <property type="match status" value="1"/>
</dbReference>
<evidence type="ECO:0000256" key="12">
    <source>
        <dbReference type="ARBA" id="ARBA00022801"/>
    </source>
</evidence>
<dbReference type="PROSITE" id="PS00065">
    <property type="entry name" value="D_2_HYDROXYACID_DH_1"/>
    <property type="match status" value="1"/>
</dbReference>
<dbReference type="HOGENOM" id="CLU_313560_0_0_1"/>
<keyword evidence="26" id="KW-1185">Reference proteome</keyword>
<dbReference type="FunFam" id="3.40.50.720:FF:000158">
    <property type="entry name" value="Zinc-binding alcohol dehydrogenase"/>
    <property type="match status" value="1"/>
</dbReference>
<dbReference type="Gene3D" id="2.40.70.10">
    <property type="entry name" value="Acid Proteases"/>
    <property type="match status" value="2"/>
</dbReference>
<protein>
    <recommendedName>
        <fullName evidence="18">alcohol dehydrogenase (NADP(+))</fullName>
        <ecNumber evidence="18">1.1.1.2</ecNumber>
    </recommendedName>
</protein>
<keyword evidence="12 22" id="KW-0378">Hydrolase</keyword>
<dbReference type="PROSITE" id="PS00141">
    <property type="entry name" value="ASP_PROTEASE"/>
    <property type="match status" value="2"/>
</dbReference>
<evidence type="ECO:0000256" key="8">
    <source>
        <dbReference type="ARBA" id="ARBA00022670"/>
    </source>
</evidence>
<dbReference type="PRINTS" id="PR00792">
    <property type="entry name" value="PEPSIN"/>
</dbReference>
<dbReference type="GO" id="GO:0006066">
    <property type="term" value="P:alcohol metabolic process"/>
    <property type="evidence" value="ECO:0007669"/>
    <property type="project" value="UniProtKB-ARBA"/>
</dbReference>
<dbReference type="EC" id="1.1.1.2" evidence="18"/>
<keyword evidence="8 22" id="KW-0645">Protease</keyword>
<evidence type="ECO:0000256" key="9">
    <source>
        <dbReference type="ARBA" id="ARBA00022723"/>
    </source>
</evidence>
<comment type="subunit">
    <text evidence="5">Homodimer.</text>
</comment>
<comment type="similarity">
    <text evidence="4 23">Belongs to the zinc-containing alcohol dehydrogenase family.</text>
</comment>
<dbReference type="InterPro" id="IPR011032">
    <property type="entry name" value="GroES-like_sf"/>
</dbReference>
<dbReference type="STRING" id="983506.L8X912"/>
<evidence type="ECO:0000256" key="5">
    <source>
        <dbReference type="ARBA" id="ARBA00011738"/>
    </source>
</evidence>
<evidence type="ECO:0000256" key="22">
    <source>
        <dbReference type="RuleBase" id="RU000454"/>
    </source>
</evidence>
<evidence type="ECO:0000256" key="21">
    <source>
        <dbReference type="PIRSR" id="PIRSR601461-2"/>
    </source>
</evidence>
<evidence type="ECO:0000256" key="10">
    <source>
        <dbReference type="ARBA" id="ARBA00022729"/>
    </source>
</evidence>
<dbReference type="PROSITE" id="PS00059">
    <property type="entry name" value="ADH_ZINC"/>
    <property type="match status" value="1"/>
</dbReference>
<proteinExistence type="inferred from homology"/>
<dbReference type="Gene3D" id="3.40.50.720">
    <property type="entry name" value="NAD(P)-binding Rossmann-like Domain"/>
    <property type="match status" value="1"/>
</dbReference>
<dbReference type="Pfam" id="PF08240">
    <property type="entry name" value="ADH_N"/>
    <property type="match status" value="1"/>
</dbReference>